<dbReference type="SUPFAM" id="SSF52058">
    <property type="entry name" value="L domain-like"/>
    <property type="match status" value="1"/>
</dbReference>
<feature type="non-terminal residue" evidence="4">
    <location>
        <position position="1"/>
    </location>
</feature>
<dbReference type="Pfam" id="PF13855">
    <property type="entry name" value="LRR_8"/>
    <property type="match status" value="1"/>
</dbReference>
<dbReference type="InterPro" id="IPR032675">
    <property type="entry name" value="LRR_dom_sf"/>
</dbReference>
<dbReference type="InterPro" id="IPR001611">
    <property type="entry name" value="Leu-rich_rpt"/>
</dbReference>
<dbReference type="PANTHER" id="PTHR46652:SF7">
    <property type="entry name" value="LEUCINE-RICH REPEAT AND IQ DOMAIN-CONTAINING PROTEIN 1"/>
    <property type="match status" value="1"/>
</dbReference>
<proteinExistence type="predicted"/>
<dbReference type="InterPro" id="IPR050836">
    <property type="entry name" value="SDS22/Internalin_LRR"/>
</dbReference>
<dbReference type="PANTHER" id="PTHR46652">
    <property type="entry name" value="LEUCINE-RICH REPEAT AND IQ DOMAIN-CONTAINING PROTEIN 1-RELATED"/>
    <property type="match status" value="1"/>
</dbReference>
<comment type="caution">
    <text evidence="4">The sequence shown here is derived from an EMBL/GenBank/DDBJ whole genome shotgun (WGS) entry which is preliminary data.</text>
</comment>
<gene>
    <name evidence="4" type="ORF">JZ751_003541</name>
</gene>
<dbReference type="OrthoDB" id="266138at2759"/>
<evidence type="ECO:0000256" key="3">
    <source>
        <dbReference type="SAM" id="MobiDB-lite"/>
    </source>
</evidence>
<evidence type="ECO:0000313" key="4">
    <source>
        <dbReference type="EMBL" id="KAG9335884.1"/>
    </source>
</evidence>
<keyword evidence="1" id="KW-0433">Leucine-rich repeat</keyword>
<protein>
    <submittedName>
        <fullName evidence="4">Uncharacterized protein</fullName>
    </submittedName>
</protein>
<dbReference type="SMART" id="SM00365">
    <property type="entry name" value="LRR_SD22"/>
    <property type="match status" value="4"/>
</dbReference>
<keyword evidence="2" id="KW-0677">Repeat</keyword>
<feature type="region of interest" description="Disordered" evidence="3">
    <location>
        <begin position="357"/>
        <end position="382"/>
    </location>
</feature>
<dbReference type="EMBL" id="JAFBMS010000107">
    <property type="protein sequence ID" value="KAG9335884.1"/>
    <property type="molecule type" value="Genomic_DNA"/>
</dbReference>
<organism evidence="4 5">
    <name type="scientific">Albula glossodonta</name>
    <name type="common">roundjaw bonefish</name>
    <dbReference type="NCBI Taxonomy" id="121402"/>
    <lineage>
        <taxon>Eukaryota</taxon>
        <taxon>Metazoa</taxon>
        <taxon>Chordata</taxon>
        <taxon>Craniata</taxon>
        <taxon>Vertebrata</taxon>
        <taxon>Euteleostomi</taxon>
        <taxon>Actinopterygii</taxon>
        <taxon>Neopterygii</taxon>
        <taxon>Teleostei</taxon>
        <taxon>Albuliformes</taxon>
        <taxon>Albulidae</taxon>
        <taxon>Albula</taxon>
    </lineage>
</organism>
<reference evidence="4" key="1">
    <citation type="thesis" date="2021" institute="BYU ScholarsArchive" country="Provo, UT, USA">
        <title>Applications of and Algorithms for Genome Assembly and Genomic Analyses with an Emphasis on Marine Teleosts.</title>
        <authorList>
            <person name="Pickett B.D."/>
        </authorList>
    </citation>
    <scope>NUCLEOTIDE SEQUENCE</scope>
    <source>
        <strain evidence="4">HI-2016</strain>
    </source>
</reference>
<evidence type="ECO:0000256" key="1">
    <source>
        <dbReference type="ARBA" id="ARBA00022614"/>
    </source>
</evidence>
<name>A0A8T2N7D1_9TELE</name>
<sequence>NEIKYVNCQDLSKLRVLLLSRNQLTVIHGLEDAADLDVLDLSHNRISRISGLESLKRLQRLLIDHNQLISTRGLQDMYTLLHLDCGYNHLTNMSDLDNCALLNTLKLQGNNLTEPPSLKNHVLMRELHLDDNIISSLDSLAACWLPLLQLISASKNSITHLPPLHDCVSLQKLDIKLENVRQSLMGCLWLEEIHLLGNPFQQESNWRSSLLQTVPGLRRINGEWISSTVPPTGRAGNLAPGTFLGFCRAQLQQLQMLQSSHETQVRNIPAIFIHHYEELLLLAEEHRYGHEFGDLIMTDRTELNSPGRCPDQDIVASAASQAIAAKAASRTMVASRANVAGAGSISRADQGIACSAPCSQEVGKDGRDYEPPEPSASTKVDN</sequence>
<accession>A0A8T2N7D1</accession>
<evidence type="ECO:0000256" key="2">
    <source>
        <dbReference type="ARBA" id="ARBA00022737"/>
    </source>
</evidence>
<keyword evidence="5" id="KW-1185">Reference proteome</keyword>
<dbReference type="PROSITE" id="PS51450">
    <property type="entry name" value="LRR"/>
    <property type="match status" value="2"/>
</dbReference>
<evidence type="ECO:0000313" key="5">
    <source>
        <dbReference type="Proteomes" id="UP000824540"/>
    </source>
</evidence>
<dbReference type="Gene3D" id="3.80.10.10">
    <property type="entry name" value="Ribonuclease Inhibitor"/>
    <property type="match status" value="2"/>
</dbReference>
<feature type="non-terminal residue" evidence="4">
    <location>
        <position position="382"/>
    </location>
</feature>
<dbReference type="Proteomes" id="UP000824540">
    <property type="component" value="Unassembled WGS sequence"/>
</dbReference>
<dbReference type="AlphaFoldDB" id="A0A8T2N7D1"/>